<feature type="domain" description="DUF58" evidence="2">
    <location>
        <begin position="220"/>
        <end position="377"/>
    </location>
</feature>
<dbReference type="AlphaFoldDB" id="A0A317KYC7"/>
<keyword evidence="1" id="KW-0472">Membrane</keyword>
<evidence type="ECO:0000313" key="3">
    <source>
        <dbReference type="EMBL" id="PWU66659.1"/>
    </source>
</evidence>
<name>A0A317KYC7_9BACI</name>
<accession>A0A317KYC7</accession>
<dbReference type="EMBL" id="QGTD01000021">
    <property type="protein sequence ID" value="PWU66659.1"/>
    <property type="molecule type" value="Genomic_DNA"/>
</dbReference>
<dbReference type="InterPro" id="IPR002881">
    <property type="entry name" value="DUF58"/>
</dbReference>
<evidence type="ECO:0000256" key="1">
    <source>
        <dbReference type="SAM" id="Phobius"/>
    </source>
</evidence>
<protein>
    <recommendedName>
        <fullName evidence="2">DUF58 domain-containing protein</fullName>
    </recommendedName>
</protein>
<keyword evidence="1" id="KW-0812">Transmembrane</keyword>
<evidence type="ECO:0000313" key="4">
    <source>
        <dbReference type="Proteomes" id="UP000245624"/>
    </source>
</evidence>
<dbReference type="RefSeq" id="WP_109985783.1">
    <property type="nucleotide sequence ID" value="NZ_QGTD01000021.1"/>
</dbReference>
<keyword evidence="1" id="KW-1133">Transmembrane helix</keyword>
<dbReference type="Proteomes" id="UP000245624">
    <property type="component" value="Unassembled WGS sequence"/>
</dbReference>
<dbReference type="PANTHER" id="PTHR34351:SF2">
    <property type="entry name" value="DUF58 DOMAIN-CONTAINING PROTEIN"/>
    <property type="match status" value="1"/>
</dbReference>
<dbReference type="Pfam" id="PF01882">
    <property type="entry name" value="DUF58"/>
    <property type="match status" value="1"/>
</dbReference>
<gene>
    <name evidence="3" type="ORF">DLJ74_19785</name>
</gene>
<keyword evidence="4" id="KW-1185">Reference proteome</keyword>
<organism evidence="3 4">
    <name type="scientific">Gracilibacillus dipsosauri</name>
    <dbReference type="NCBI Taxonomy" id="178340"/>
    <lineage>
        <taxon>Bacteria</taxon>
        <taxon>Bacillati</taxon>
        <taxon>Bacillota</taxon>
        <taxon>Bacilli</taxon>
        <taxon>Bacillales</taxon>
        <taxon>Bacillaceae</taxon>
        <taxon>Gracilibacillus</taxon>
    </lineage>
</organism>
<dbReference type="PANTHER" id="PTHR34351">
    <property type="entry name" value="SLR1927 PROTEIN-RELATED"/>
    <property type="match status" value="1"/>
</dbReference>
<proteinExistence type="predicted"/>
<sequence>MKSTMHRIRKIIQLLLLSGVLFAFAMFQGGFVSWFLFYSVVPLLIYMLSIPFYPFNKWRVNRVLSSKYGQAGGSVLITITLERKIPFPLFYLVVEENSPTTLNYQDIGQGKYKYLNDQQFYVENRVFRKLLFPLFKRKLTVTFRVANLPRGQHSFHSINVQTGDPFGLISNQYVWEIEDSLVVYPAVRSLEWKQRMDSNEAGANPVLLHDHKQANVVSGVREYIPGDRFSWIDWKTTARKNSIMTKEFEQEKDAHMAIVLSAELKSSMQQLSFEALVELAASILVSTRKKGQSVSFHMLGEAEKHFTEQQVKFEPTVIQNYLALINPDKKDSLFTSKLVTSLNHLPKGSLLLCITSQLDQKLVDSLVIKSKQDLQIALYSIISKNDYTSFHQSLIESLRMHRISVQILSEDDLKKVRWEVNASL</sequence>
<evidence type="ECO:0000259" key="2">
    <source>
        <dbReference type="Pfam" id="PF01882"/>
    </source>
</evidence>
<reference evidence="3 4" key="1">
    <citation type="submission" date="2018-05" db="EMBL/GenBank/DDBJ databases">
        <title>Genomic analysis of Gracilibacillus dipsosauri DD1 reveals novel features of a salt-tolerant amylase.</title>
        <authorList>
            <person name="Deutch C.E."/>
            <person name="Yang S."/>
        </authorList>
    </citation>
    <scope>NUCLEOTIDE SEQUENCE [LARGE SCALE GENOMIC DNA]</scope>
    <source>
        <strain evidence="3 4">DD1</strain>
    </source>
</reference>
<comment type="caution">
    <text evidence="3">The sequence shown here is derived from an EMBL/GenBank/DDBJ whole genome shotgun (WGS) entry which is preliminary data.</text>
</comment>
<feature type="transmembrane region" description="Helical" evidence="1">
    <location>
        <begin position="35"/>
        <end position="55"/>
    </location>
</feature>
<dbReference type="OrthoDB" id="140416at2"/>